<dbReference type="Proteomes" id="UP000886689">
    <property type="component" value="Unassembled WGS sequence"/>
</dbReference>
<accession>A0A9D7PQD3</accession>
<organism evidence="1 2">
    <name type="scientific">Candidatus Proximibacter danicus</name>
    <dbReference type="NCBI Taxonomy" id="2954365"/>
    <lineage>
        <taxon>Bacteria</taxon>
        <taxon>Pseudomonadati</taxon>
        <taxon>Pseudomonadota</taxon>
        <taxon>Betaproteobacteria</taxon>
        <taxon>Candidatus Proximibacter</taxon>
    </lineage>
</organism>
<gene>
    <name evidence="1" type="ORF">IPL58_09465</name>
</gene>
<reference evidence="1" key="1">
    <citation type="submission" date="2020-10" db="EMBL/GenBank/DDBJ databases">
        <title>Connecting structure to function with the recovery of over 1000 high-quality activated sludge metagenome-assembled genomes encoding full-length rRNA genes using long-read sequencing.</title>
        <authorList>
            <person name="Singleton C.M."/>
            <person name="Petriglieri F."/>
            <person name="Kristensen J.M."/>
            <person name="Kirkegaard R.H."/>
            <person name="Michaelsen T.Y."/>
            <person name="Andersen M.H."/>
            <person name="Karst S.M."/>
            <person name="Dueholm M.S."/>
            <person name="Nielsen P.H."/>
            <person name="Albertsen M."/>
        </authorList>
    </citation>
    <scope>NUCLEOTIDE SEQUENCE</scope>
    <source>
        <strain evidence="1">Hirt_18-Q3-R61-65_BATAC.395</strain>
    </source>
</reference>
<sequence>MVEIDGGQNFVSTGFAAEVMHGELSGTLSGTKLFSTGSVWNPEIVYIDLNDFRALRFF</sequence>
<proteinExistence type="predicted"/>
<dbReference type="AlphaFoldDB" id="A0A9D7PQD3"/>
<name>A0A9D7PQD3_9PROT</name>
<protein>
    <submittedName>
        <fullName evidence="1">Uncharacterized protein</fullName>
    </submittedName>
</protein>
<evidence type="ECO:0000313" key="1">
    <source>
        <dbReference type="EMBL" id="MBK8524321.1"/>
    </source>
</evidence>
<dbReference type="EMBL" id="JADJUC010000008">
    <property type="protein sequence ID" value="MBK8524321.1"/>
    <property type="molecule type" value="Genomic_DNA"/>
</dbReference>
<comment type="caution">
    <text evidence="1">The sequence shown here is derived from an EMBL/GenBank/DDBJ whole genome shotgun (WGS) entry which is preliminary data.</text>
</comment>
<evidence type="ECO:0000313" key="2">
    <source>
        <dbReference type="Proteomes" id="UP000886689"/>
    </source>
</evidence>